<proteinExistence type="predicted"/>
<sequence length="349" mass="38723">MDEPVPTVLKCARCGDSATLVCKGCKTEDPTSVGLVATTKYCSASCQKADWHHHKALCKATQAVREFQSLQLQRPELQGSDFRSDGVRTRELQSREPEPSESHPRQVNADEVHQAPTQPDNPAHPCASCHCLTTEACKGCEAAPSATEGLVASTYYCSPTCQTANRSLHEAACTAAQARRKLYEAGEALQKEYYGYCQTLVMTMLENGSLNRNHMILHESDAAPRTTDAIALLQTMPANSEDERAYLACLVGSGHTGEMGKALKEQLKDLATEIRQVTLSLKTLRRRFIRQDWQAAKDKHRVLHIFLKNGEDYALDISGIQFGLRSPVTPWERYVEEHVGQIEGWEGYV</sequence>
<keyword evidence="3" id="KW-0862">Zinc</keyword>
<dbReference type="PROSITE" id="PS50865">
    <property type="entry name" value="ZF_MYND_2"/>
    <property type="match status" value="1"/>
</dbReference>
<dbReference type="EMBL" id="JACCJB010000006">
    <property type="protein sequence ID" value="KAF6226087.1"/>
    <property type="molecule type" value="Genomic_DNA"/>
</dbReference>
<name>A0A8H6FF11_9LECA</name>
<evidence type="ECO:0000256" key="2">
    <source>
        <dbReference type="ARBA" id="ARBA00022771"/>
    </source>
</evidence>
<accession>A0A8H6FF11</accession>
<evidence type="ECO:0000256" key="1">
    <source>
        <dbReference type="ARBA" id="ARBA00022723"/>
    </source>
</evidence>
<comment type="caution">
    <text evidence="7">The sequence shown here is derived from an EMBL/GenBank/DDBJ whole genome shotgun (WGS) entry which is preliminary data.</text>
</comment>
<evidence type="ECO:0000259" key="6">
    <source>
        <dbReference type="PROSITE" id="PS50865"/>
    </source>
</evidence>
<dbReference type="GeneID" id="59337347"/>
<feature type="compositionally biased region" description="Basic and acidic residues" evidence="5">
    <location>
        <begin position="82"/>
        <end position="113"/>
    </location>
</feature>
<evidence type="ECO:0000256" key="5">
    <source>
        <dbReference type="SAM" id="MobiDB-lite"/>
    </source>
</evidence>
<dbReference type="InterPro" id="IPR002893">
    <property type="entry name" value="Znf_MYND"/>
</dbReference>
<evidence type="ECO:0000256" key="3">
    <source>
        <dbReference type="ARBA" id="ARBA00022833"/>
    </source>
</evidence>
<keyword evidence="1" id="KW-0479">Metal-binding</keyword>
<dbReference type="Proteomes" id="UP000593566">
    <property type="component" value="Unassembled WGS sequence"/>
</dbReference>
<dbReference type="Pfam" id="PF01753">
    <property type="entry name" value="zf-MYND"/>
    <property type="match status" value="1"/>
</dbReference>
<feature type="region of interest" description="Disordered" evidence="5">
    <location>
        <begin position="75"/>
        <end position="119"/>
    </location>
</feature>
<gene>
    <name evidence="7" type="ORF">HO133_008952</name>
</gene>
<evidence type="ECO:0000313" key="8">
    <source>
        <dbReference type="Proteomes" id="UP000593566"/>
    </source>
</evidence>
<reference evidence="7 8" key="1">
    <citation type="journal article" date="2020" name="Genomics">
        <title>Complete, high-quality genomes from long-read metagenomic sequencing of two wolf lichen thalli reveals enigmatic genome architecture.</title>
        <authorList>
            <person name="McKenzie S.K."/>
            <person name="Walston R.F."/>
            <person name="Allen J.L."/>
        </authorList>
    </citation>
    <scope>NUCLEOTIDE SEQUENCE [LARGE SCALE GENOMIC DNA]</scope>
    <source>
        <strain evidence="7">WasteWater1</strain>
    </source>
</reference>
<dbReference type="Gene3D" id="6.10.140.2220">
    <property type="match status" value="2"/>
</dbReference>
<organism evidence="7 8">
    <name type="scientific">Letharia lupina</name>
    <dbReference type="NCBI Taxonomy" id="560253"/>
    <lineage>
        <taxon>Eukaryota</taxon>
        <taxon>Fungi</taxon>
        <taxon>Dikarya</taxon>
        <taxon>Ascomycota</taxon>
        <taxon>Pezizomycotina</taxon>
        <taxon>Lecanoromycetes</taxon>
        <taxon>OSLEUM clade</taxon>
        <taxon>Lecanoromycetidae</taxon>
        <taxon>Lecanorales</taxon>
        <taxon>Lecanorineae</taxon>
        <taxon>Parmeliaceae</taxon>
        <taxon>Letharia</taxon>
    </lineage>
</organism>
<dbReference type="SUPFAM" id="SSF144232">
    <property type="entry name" value="HIT/MYND zinc finger-like"/>
    <property type="match status" value="1"/>
</dbReference>
<feature type="domain" description="MYND-type" evidence="6">
    <location>
        <begin position="11"/>
        <end position="58"/>
    </location>
</feature>
<evidence type="ECO:0000313" key="7">
    <source>
        <dbReference type="EMBL" id="KAF6226087.1"/>
    </source>
</evidence>
<protein>
    <recommendedName>
        <fullName evidence="6">MYND-type domain-containing protein</fullName>
    </recommendedName>
</protein>
<dbReference type="AlphaFoldDB" id="A0A8H6FF11"/>
<keyword evidence="8" id="KW-1185">Reference proteome</keyword>
<dbReference type="GO" id="GO:0008270">
    <property type="term" value="F:zinc ion binding"/>
    <property type="evidence" value="ECO:0007669"/>
    <property type="project" value="UniProtKB-KW"/>
</dbReference>
<dbReference type="RefSeq" id="XP_037154640.1">
    <property type="nucleotide sequence ID" value="XM_037299814.1"/>
</dbReference>
<evidence type="ECO:0000256" key="4">
    <source>
        <dbReference type="PROSITE-ProRule" id="PRU00134"/>
    </source>
</evidence>
<keyword evidence="2 4" id="KW-0863">Zinc-finger</keyword>